<dbReference type="PANTHER" id="PTHR43340:SF1">
    <property type="entry name" value="HYPOXANTHINE PHOSPHORIBOSYLTRANSFERASE"/>
    <property type="match status" value="1"/>
</dbReference>
<dbReference type="GO" id="GO:0006178">
    <property type="term" value="P:guanine salvage"/>
    <property type="evidence" value="ECO:0007669"/>
    <property type="project" value="TreeGrafter"/>
</dbReference>
<evidence type="ECO:0000259" key="3">
    <source>
        <dbReference type="Pfam" id="PF00156"/>
    </source>
</evidence>
<accession>A0A975FWS7</accession>
<organism evidence="4 5">
    <name type="scientific">Phenylobacterium montanum</name>
    <dbReference type="NCBI Taxonomy" id="2823693"/>
    <lineage>
        <taxon>Bacteria</taxon>
        <taxon>Pseudomonadati</taxon>
        <taxon>Pseudomonadota</taxon>
        <taxon>Alphaproteobacteria</taxon>
        <taxon>Caulobacterales</taxon>
        <taxon>Caulobacteraceae</taxon>
        <taxon>Phenylobacterium</taxon>
    </lineage>
</organism>
<dbReference type="GO" id="GO:0046100">
    <property type="term" value="P:hypoxanthine metabolic process"/>
    <property type="evidence" value="ECO:0007669"/>
    <property type="project" value="TreeGrafter"/>
</dbReference>
<evidence type="ECO:0000256" key="2">
    <source>
        <dbReference type="ARBA" id="ARBA00049402"/>
    </source>
</evidence>
<protein>
    <submittedName>
        <fullName evidence="4">Phosphoribosyltransferase</fullName>
    </submittedName>
</protein>
<evidence type="ECO:0000256" key="1">
    <source>
        <dbReference type="ARBA" id="ARBA00048811"/>
    </source>
</evidence>
<dbReference type="RefSeq" id="WP_211936975.1">
    <property type="nucleotide sequence ID" value="NZ_CP073078.1"/>
</dbReference>
<keyword evidence="4" id="KW-0808">Transferase</keyword>
<gene>
    <name evidence="4" type="ORF">KCG34_17860</name>
</gene>
<name>A0A975FWS7_9CAUL</name>
<dbReference type="PANTHER" id="PTHR43340">
    <property type="entry name" value="HYPOXANTHINE-GUANINE PHOSPHORIBOSYLTRANSFERASE"/>
    <property type="match status" value="1"/>
</dbReference>
<reference evidence="4" key="1">
    <citation type="submission" date="2021-04" db="EMBL/GenBank/DDBJ databases">
        <title>The complete genome sequence of Caulobacter sp. S6.</title>
        <authorList>
            <person name="Tang Y."/>
            <person name="Ouyang W."/>
            <person name="Liu Q."/>
            <person name="Huang B."/>
            <person name="Guo Z."/>
            <person name="Lei P."/>
        </authorList>
    </citation>
    <scope>NUCLEOTIDE SEQUENCE</scope>
    <source>
        <strain evidence="4">S6</strain>
    </source>
</reference>
<feature type="domain" description="Phosphoribosyltransferase" evidence="3">
    <location>
        <begin position="26"/>
        <end position="147"/>
    </location>
</feature>
<dbReference type="AlphaFoldDB" id="A0A975FWS7"/>
<evidence type="ECO:0000313" key="4">
    <source>
        <dbReference type="EMBL" id="QUD86923.1"/>
    </source>
</evidence>
<dbReference type="CDD" id="cd06223">
    <property type="entry name" value="PRTases_typeI"/>
    <property type="match status" value="1"/>
</dbReference>
<dbReference type="Gene3D" id="3.40.50.2020">
    <property type="match status" value="1"/>
</dbReference>
<dbReference type="SUPFAM" id="SSF53271">
    <property type="entry name" value="PRTase-like"/>
    <property type="match status" value="1"/>
</dbReference>
<comment type="catalytic activity">
    <reaction evidence="2">
        <text>IMP + diphosphate = hypoxanthine + 5-phospho-alpha-D-ribose 1-diphosphate</text>
        <dbReference type="Rhea" id="RHEA:17973"/>
        <dbReference type="ChEBI" id="CHEBI:17368"/>
        <dbReference type="ChEBI" id="CHEBI:33019"/>
        <dbReference type="ChEBI" id="CHEBI:58017"/>
        <dbReference type="ChEBI" id="CHEBI:58053"/>
        <dbReference type="EC" id="2.4.2.8"/>
    </reaction>
    <physiologicalReaction direction="right-to-left" evidence="2">
        <dbReference type="Rhea" id="RHEA:17975"/>
    </physiologicalReaction>
</comment>
<dbReference type="Proteomes" id="UP000676409">
    <property type="component" value="Chromosome"/>
</dbReference>
<proteinExistence type="predicted"/>
<evidence type="ECO:0000313" key="5">
    <source>
        <dbReference type="Proteomes" id="UP000676409"/>
    </source>
</evidence>
<dbReference type="GO" id="GO:0005829">
    <property type="term" value="C:cytosol"/>
    <property type="evidence" value="ECO:0007669"/>
    <property type="project" value="TreeGrafter"/>
</dbReference>
<dbReference type="Pfam" id="PF00156">
    <property type="entry name" value="Pribosyltran"/>
    <property type="match status" value="1"/>
</dbReference>
<dbReference type="InterPro" id="IPR050408">
    <property type="entry name" value="HGPRT"/>
</dbReference>
<dbReference type="InterPro" id="IPR029057">
    <property type="entry name" value="PRTase-like"/>
</dbReference>
<dbReference type="InterPro" id="IPR000836">
    <property type="entry name" value="PRTase_dom"/>
</dbReference>
<dbReference type="EMBL" id="CP073078">
    <property type="protein sequence ID" value="QUD86923.1"/>
    <property type="molecule type" value="Genomic_DNA"/>
</dbReference>
<dbReference type="GO" id="GO:0032264">
    <property type="term" value="P:IMP salvage"/>
    <property type="evidence" value="ECO:0007669"/>
    <property type="project" value="TreeGrafter"/>
</dbReference>
<sequence>MADPEVTFPVELISEREVAARIETLAEALAPRVDDDTVAVCLLIGGLWFAADLMRALARRGRHPLFDALWLSSYADARKTSGRIEVRAPLQWPVAGRQVLLLDDVLDTGLSLEAAVRMLRDAGASEVLTAVFARKPWPTERAVNPDFVAWEAPARYLVGYGMDDAGRMRGLPGVGAMD</sequence>
<keyword evidence="4" id="KW-0328">Glycosyltransferase</keyword>
<dbReference type="GO" id="GO:0004422">
    <property type="term" value="F:hypoxanthine phosphoribosyltransferase activity"/>
    <property type="evidence" value="ECO:0007669"/>
    <property type="project" value="TreeGrafter"/>
</dbReference>
<comment type="catalytic activity">
    <reaction evidence="1">
        <text>GMP + diphosphate = guanine + 5-phospho-alpha-D-ribose 1-diphosphate</text>
        <dbReference type="Rhea" id="RHEA:25424"/>
        <dbReference type="ChEBI" id="CHEBI:16235"/>
        <dbReference type="ChEBI" id="CHEBI:33019"/>
        <dbReference type="ChEBI" id="CHEBI:58017"/>
        <dbReference type="ChEBI" id="CHEBI:58115"/>
        <dbReference type="EC" id="2.4.2.8"/>
    </reaction>
    <physiologicalReaction direction="right-to-left" evidence="1">
        <dbReference type="Rhea" id="RHEA:25426"/>
    </physiologicalReaction>
</comment>
<dbReference type="GO" id="GO:0000287">
    <property type="term" value="F:magnesium ion binding"/>
    <property type="evidence" value="ECO:0007669"/>
    <property type="project" value="TreeGrafter"/>
</dbReference>
<dbReference type="GO" id="GO:0032263">
    <property type="term" value="P:GMP salvage"/>
    <property type="evidence" value="ECO:0007669"/>
    <property type="project" value="TreeGrafter"/>
</dbReference>
<keyword evidence="5" id="KW-1185">Reference proteome</keyword>
<dbReference type="KEGG" id="caul:KCG34_17860"/>